<reference evidence="3" key="1">
    <citation type="submission" date="2016-05" db="EMBL/GenBank/DDBJ databases">
        <title>Comparative genomics of biotechnologically important yeasts.</title>
        <authorList>
            <consortium name="DOE Joint Genome Institute"/>
            <person name="Riley R."/>
            <person name="Haridas S."/>
            <person name="Wolfe K.H."/>
            <person name="Lopes M.R."/>
            <person name="Hittinger C.T."/>
            <person name="Goker M."/>
            <person name="Salamov A."/>
            <person name="Wisecaver J."/>
            <person name="Long T.M."/>
            <person name="Aerts A.L."/>
            <person name="Barry K."/>
            <person name="Choi C."/>
            <person name="Clum A."/>
            <person name="Coughlan A.Y."/>
            <person name="Deshpande S."/>
            <person name="Douglass A.P."/>
            <person name="Hanson S.J."/>
            <person name="Klenk H.-P."/>
            <person name="Labutti K."/>
            <person name="Lapidus A."/>
            <person name="Lindquist E."/>
            <person name="Lipzen A."/>
            <person name="Meier-Kolthoff J.P."/>
            <person name="Ohm R.A."/>
            <person name="Otillar R.P."/>
            <person name="Pangilinan J."/>
            <person name="Peng Y."/>
            <person name="Rokas A."/>
            <person name="Rosa C.A."/>
            <person name="Scheuner C."/>
            <person name="Sibirny A.A."/>
            <person name="Slot J.C."/>
            <person name="Stielow J.B."/>
            <person name="Sun H."/>
            <person name="Kurtzman C.P."/>
            <person name="Blackwell M."/>
            <person name="Grigoriev I.V."/>
            <person name="Jeffries T.W."/>
        </authorList>
    </citation>
    <scope>NUCLEOTIDE SEQUENCE [LARGE SCALE GENOMIC DNA]</scope>
    <source>
        <strain evidence="3">NRRL Y-12698</strain>
    </source>
</reference>
<evidence type="ECO:0000256" key="1">
    <source>
        <dbReference type="SAM" id="MobiDB-lite"/>
    </source>
</evidence>
<organism evidence="2 3">
    <name type="scientific">Babjeviella inositovora NRRL Y-12698</name>
    <dbReference type="NCBI Taxonomy" id="984486"/>
    <lineage>
        <taxon>Eukaryota</taxon>
        <taxon>Fungi</taxon>
        <taxon>Dikarya</taxon>
        <taxon>Ascomycota</taxon>
        <taxon>Saccharomycotina</taxon>
        <taxon>Pichiomycetes</taxon>
        <taxon>Serinales incertae sedis</taxon>
        <taxon>Babjeviella</taxon>
    </lineage>
</organism>
<evidence type="ECO:0000313" key="3">
    <source>
        <dbReference type="Proteomes" id="UP000094336"/>
    </source>
</evidence>
<feature type="region of interest" description="Disordered" evidence="1">
    <location>
        <begin position="475"/>
        <end position="494"/>
    </location>
</feature>
<gene>
    <name evidence="2" type="ORF">BABINDRAFT_162447</name>
</gene>
<feature type="region of interest" description="Disordered" evidence="1">
    <location>
        <begin position="41"/>
        <end position="132"/>
    </location>
</feature>
<protein>
    <submittedName>
        <fullName evidence="2">Uncharacterized protein</fullName>
    </submittedName>
</protein>
<feature type="compositionally biased region" description="Low complexity" evidence="1">
    <location>
        <begin position="99"/>
        <end position="121"/>
    </location>
</feature>
<sequence length="714" mass="78263">MRGSRKKEEILSLEAPIEMKLKTVTLANKKPWRILRYNSKVSPVPLPEPQTDLAALPVPTLTAETHSFTTRKASPRRPRPKPGQPAEYVFIDLSPQRKTCSSTSSNESEASQTTASTRASSVPSIPEETLTKKPSKMFSGLFKKATSVAQPLAYPQANLQANTQTPQARLQSGSAMPNSTNQSYQPSAHPLSYLSSSPVRPNPVKRSYASFTETPIVAPATRHRSSSSITSLCLSVGENGRAVLQPTPHGSGKRMSMCSSSSDLTVGQGQGITPTVILVNSQANLQANFQAYSQANFQAYSLRSSPILRHSSPPIFEELSGPQIPSYSLASAPSPRFGDVSHSPEDDDDYQSISQSQSEADDDDDAMAAFTKIINRRNQISERKRANTIGNTHLENFQNAVAGVSPGGLTSLGRNLLARKPRPRSMVITQPLQRANVSVATNMSNLSIVSKKVSPVRNSATRLFARSTSTASFQSLQRGSSMAPASSPMDYETVPPRHTRTFSSVSISNSYPHARSQSDVQSVESPVDHVYFDSFRSYPEQKVKLVLGPPLEVLGETTTEGEYRFPSSQANTKADPQASRPSEQWPHPEDVPTNDVSENIWPCDTLDMFEAQPHQQQVQQHFQNLSRTAVQPAEKIDLSVGFPAPGYSETFPFYALDVYHQSKDTLLFEGPPMGSFSEYDMNLMSAIPVKNGNNPLHELDDFDIDNFVTYDGEY</sequence>
<feature type="region of interest" description="Disordered" evidence="1">
    <location>
        <begin position="561"/>
        <end position="596"/>
    </location>
</feature>
<dbReference type="AlphaFoldDB" id="A0A1E3QM31"/>
<feature type="compositionally biased region" description="Polar residues" evidence="1">
    <location>
        <begin position="475"/>
        <end position="484"/>
    </location>
</feature>
<dbReference type="Proteomes" id="UP000094336">
    <property type="component" value="Unassembled WGS sequence"/>
</dbReference>
<keyword evidence="3" id="KW-1185">Reference proteome</keyword>
<dbReference type="GeneID" id="30147209"/>
<feature type="compositionally biased region" description="Polar residues" evidence="1">
    <location>
        <begin position="162"/>
        <end position="186"/>
    </location>
</feature>
<name>A0A1E3QM31_9ASCO</name>
<feature type="region of interest" description="Disordered" evidence="1">
    <location>
        <begin position="162"/>
        <end position="188"/>
    </location>
</feature>
<dbReference type="EMBL" id="KV454434">
    <property type="protein sequence ID" value="ODQ78759.1"/>
    <property type="molecule type" value="Genomic_DNA"/>
</dbReference>
<dbReference type="RefSeq" id="XP_018984087.1">
    <property type="nucleotide sequence ID" value="XM_019129356.1"/>
</dbReference>
<feature type="region of interest" description="Disordered" evidence="1">
    <location>
        <begin position="327"/>
        <end position="363"/>
    </location>
</feature>
<proteinExistence type="predicted"/>
<accession>A0A1E3QM31</accession>
<evidence type="ECO:0000313" key="2">
    <source>
        <dbReference type="EMBL" id="ODQ78759.1"/>
    </source>
</evidence>
<feature type="compositionally biased region" description="Polar residues" evidence="1">
    <location>
        <begin position="566"/>
        <end position="582"/>
    </location>
</feature>